<sequence length="85" mass="8850">MDKFPMKIDPEVLVLAGRLAAREGRSVAAIIEAAIRAYATTTNISPSIAELEARAVGPEDEDRGGPEAPGGPGPTVPGLEQRDLV</sequence>
<evidence type="ECO:0000256" key="1">
    <source>
        <dbReference type="SAM" id="MobiDB-lite"/>
    </source>
</evidence>
<feature type="region of interest" description="Disordered" evidence="1">
    <location>
        <begin position="54"/>
        <end position="85"/>
    </location>
</feature>
<keyword evidence="3" id="KW-1185">Reference proteome</keyword>
<dbReference type="EMBL" id="QKYU01000032">
    <property type="protein sequence ID" value="PZW38928.1"/>
    <property type="molecule type" value="Genomic_DNA"/>
</dbReference>
<gene>
    <name evidence="2" type="ORF">C8P66_13211</name>
</gene>
<dbReference type="GO" id="GO:0006355">
    <property type="term" value="P:regulation of DNA-templated transcription"/>
    <property type="evidence" value="ECO:0007669"/>
    <property type="project" value="InterPro"/>
</dbReference>
<reference evidence="2 3" key="1">
    <citation type="submission" date="2018-06" db="EMBL/GenBank/DDBJ databases">
        <title>Genomic Encyclopedia of Archaeal and Bacterial Type Strains, Phase II (KMG-II): from individual species to whole genera.</title>
        <authorList>
            <person name="Goeker M."/>
        </authorList>
    </citation>
    <scope>NUCLEOTIDE SEQUENCE [LARGE SCALE GENOMIC DNA]</scope>
    <source>
        <strain evidence="2 3">DSM 24525</strain>
    </source>
</reference>
<comment type="caution">
    <text evidence="2">The sequence shown here is derived from an EMBL/GenBank/DDBJ whole genome shotgun (WGS) entry which is preliminary data.</text>
</comment>
<proteinExistence type="predicted"/>
<evidence type="ECO:0000313" key="2">
    <source>
        <dbReference type="EMBL" id="PZW38928.1"/>
    </source>
</evidence>
<dbReference type="AlphaFoldDB" id="A0A2W7HXY8"/>
<name>A0A2W7HXY8_9PROT</name>
<dbReference type="Proteomes" id="UP000249688">
    <property type="component" value="Unassembled WGS sequence"/>
</dbReference>
<accession>A0A2W7HXY8</accession>
<organism evidence="2 3">
    <name type="scientific">Humitalea rosea</name>
    <dbReference type="NCBI Taxonomy" id="990373"/>
    <lineage>
        <taxon>Bacteria</taxon>
        <taxon>Pseudomonadati</taxon>
        <taxon>Pseudomonadota</taxon>
        <taxon>Alphaproteobacteria</taxon>
        <taxon>Acetobacterales</taxon>
        <taxon>Roseomonadaceae</taxon>
        <taxon>Humitalea</taxon>
    </lineage>
</organism>
<protein>
    <submittedName>
        <fullName evidence="2">Ribbon-helix-helix CopG family protein</fullName>
    </submittedName>
</protein>
<evidence type="ECO:0000313" key="3">
    <source>
        <dbReference type="Proteomes" id="UP000249688"/>
    </source>
</evidence>